<dbReference type="STRING" id="658196.A0A397S170"/>
<comment type="caution">
    <text evidence="1">The sequence shown here is derived from an EMBL/GenBank/DDBJ whole genome shotgun (WGS) entry which is preliminary data.</text>
</comment>
<sequence length="167" mass="19210">MPGEEKLTTTKHYDDLIMHNLKLLQQYIIKCKTKTAVIVNEKVQIAIHTHGIVYLSNKSIPELIDNNAIRADMPDPNSELELYKLVENIKFILVIHIPAKYITTQFAKYMIKYVIKSELTNISKPNAFQKHILTRHLDLIELMILLLGYSICQLSIAVEFLPSIPPK</sequence>
<dbReference type="AlphaFoldDB" id="A0A397S170"/>
<dbReference type="EMBL" id="QKYT01001185">
    <property type="protein sequence ID" value="RIA79688.1"/>
    <property type="molecule type" value="Genomic_DNA"/>
</dbReference>
<evidence type="ECO:0000313" key="2">
    <source>
        <dbReference type="Proteomes" id="UP000265703"/>
    </source>
</evidence>
<dbReference type="Proteomes" id="UP000265703">
    <property type="component" value="Unassembled WGS sequence"/>
</dbReference>
<keyword evidence="2" id="KW-1185">Reference proteome</keyword>
<name>A0A397S170_9GLOM</name>
<organism evidence="1 2">
    <name type="scientific">Glomus cerebriforme</name>
    <dbReference type="NCBI Taxonomy" id="658196"/>
    <lineage>
        <taxon>Eukaryota</taxon>
        <taxon>Fungi</taxon>
        <taxon>Fungi incertae sedis</taxon>
        <taxon>Mucoromycota</taxon>
        <taxon>Glomeromycotina</taxon>
        <taxon>Glomeromycetes</taxon>
        <taxon>Glomerales</taxon>
        <taxon>Glomeraceae</taxon>
        <taxon>Glomus</taxon>
    </lineage>
</organism>
<evidence type="ECO:0000313" key="1">
    <source>
        <dbReference type="EMBL" id="RIA79688.1"/>
    </source>
</evidence>
<reference evidence="1 2" key="1">
    <citation type="submission" date="2018-06" db="EMBL/GenBank/DDBJ databases">
        <title>Comparative genomics reveals the genomic features of Rhizophagus irregularis, R. cerebriforme, R. diaphanum and Gigaspora rosea, and their symbiotic lifestyle signature.</title>
        <authorList>
            <person name="Morin E."/>
            <person name="San Clemente H."/>
            <person name="Chen E.C.H."/>
            <person name="De La Providencia I."/>
            <person name="Hainaut M."/>
            <person name="Kuo A."/>
            <person name="Kohler A."/>
            <person name="Murat C."/>
            <person name="Tang N."/>
            <person name="Roy S."/>
            <person name="Loubradou J."/>
            <person name="Henrissat B."/>
            <person name="Grigoriev I.V."/>
            <person name="Corradi N."/>
            <person name="Roux C."/>
            <person name="Martin F.M."/>
        </authorList>
    </citation>
    <scope>NUCLEOTIDE SEQUENCE [LARGE SCALE GENOMIC DNA]</scope>
    <source>
        <strain evidence="1 2">DAOM 227022</strain>
    </source>
</reference>
<gene>
    <name evidence="1" type="ORF">C1645_840134</name>
</gene>
<accession>A0A397S170</accession>
<dbReference type="OrthoDB" id="1728974at2759"/>
<proteinExistence type="predicted"/>
<protein>
    <submittedName>
        <fullName evidence="1">Uncharacterized protein</fullName>
    </submittedName>
</protein>